<gene>
    <name evidence="2" type="primary">sicP</name>
    <name evidence="2" type="ORF">ABRY99_04720</name>
    <name evidence="3" type="ORF">ABRZ07_02040</name>
</gene>
<dbReference type="Pfam" id="PF05932">
    <property type="entry name" value="CesT"/>
    <property type="match status" value="1"/>
</dbReference>
<feature type="region of interest" description="Disordered" evidence="1">
    <location>
        <begin position="131"/>
        <end position="159"/>
    </location>
</feature>
<organism evidence="2">
    <name type="scientific">Castellaniella ginsengisoli</name>
    <dbReference type="NCBI Taxonomy" id="546114"/>
    <lineage>
        <taxon>Bacteria</taxon>
        <taxon>Pseudomonadati</taxon>
        <taxon>Pseudomonadota</taxon>
        <taxon>Betaproteobacteria</taxon>
        <taxon>Burkholderiales</taxon>
        <taxon>Alcaligenaceae</taxon>
        <taxon>Castellaniella</taxon>
    </lineage>
</organism>
<dbReference type="InterPro" id="IPR010261">
    <property type="entry name" value="Tir_chaperone"/>
</dbReference>
<dbReference type="EMBL" id="CP158252">
    <property type="protein sequence ID" value="XDJ42876.1"/>
    <property type="molecule type" value="Genomic_DNA"/>
</dbReference>
<sequence>MSDSSLLKELGGQIGIDLEFDENNQCLLRFDENMWISIHGATDGYVLYGMLGDFPDQEENTFWKGVLSINKELADLGEGAIALEDSTDSLILIKKIDTRGMDGIGLRNALARFSTALERVMGFFVHEELSEDGETDSDASRSNGEEHETQRKGILPDMC</sequence>
<dbReference type="EMBL" id="CP158267">
    <property type="protein sequence ID" value="XDJ80316.1"/>
    <property type="molecule type" value="Genomic_DNA"/>
</dbReference>
<dbReference type="SUPFAM" id="SSF69635">
    <property type="entry name" value="Type III secretory system chaperone-like"/>
    <property type="match status" value="1"/>
</dbReference>
<evidence type="ECO:0000313" key="3">
    <source>
        <dbReference type="EMBL" id="XDJ80316.1"/>
    </source>
</evidence>
<reference evidence="2" key="1">
    <citation type="submission" date="2024-05" db="EMBL/GenBank/DDBJ databases">
        <authorList>
            <person name="Luo Y.-C."/>
            <person name="Nicholds J."/>
            <person name="Mortimer T."/>
            <person name="Maboni G."/>
        </authorList>
    </citation>
    <scope>NUCLEOTIDE SEQUENCE</scope>
    <source>
        <strain evidence="3">141555</strain>
        <strain evidence="2">153920</strain>
    </source>
</reference>
<name>A0AB39CLL7_9BURK</name>
<evidence type="ECO:0000313" key="2">
    <source>
        <dbReference type="EMBL" id="XDJ42876.1"/>
    </source>
</evidence>
<protein>
    <submittedName>
        <fullName evidence="2">Chaperone SicP</fullName>
    </submittedName>
</protein>
<proteinExistence type="predicted"/>
<dbReference type="Gene3D" id="3.30.1460.10">
    <property type="match status" value="1"/>
</dbReference>
<dbReference type="AlphaFoldDB" id="A0AB39CLL7"/>
<dbReference type="NCBIfam" id="NF011857">
    <property type="entry name" value="PRK15329.1"/>
    <property type="match status" value="1"/>
</dbReference>
<dbReference type="RefSeq" id="WP_368643855.1">
    <property type="nucleotide sequence ID" value="NZ_CP158252.1"/>
</dbReference>
<dbReference type="GO" id="GO:0030254">
    <property type="term" value="P:protein secretion by the type III secretion system"/>
    <property type="evidence" value="ECO:0007669"/>
    <property type="project" value="InterPro"/>
</dbReference>
<evidence type="ECO:0000256" key="1">
    <source>
        <dbReference type="SAM" id="MobiDB-lite"/>
    </source>
</evidence>
<accession>A0AB39CLL7</accession>